<reference evidence="1" key="2">
    <citation type="submission" date="2023-05" db="EMBL/GenBank/DDBJ databases">
        <authorList>
            <consortium name="Lawrence Berkeley National Laboratory"/>
            <person name="Steindorff A."/>
            <person name="Hensen N."/>
            <person name="Bonometti L."/>
            <person name="Westerberg I."/>
            <person name="Brannstrom I.O."/>
            <person name="Guillou S."/>
            <person name="Cros-Aarteil S."/>
            <person name="Calhoun S."/>
            <person name="Haridas S."/>
            <person name="Kuo A."/>
            <person name="Mondo S."/>
            <person name="Pangilinan J."/>
            <person name="Riley R."/>
            <person name="Labutti K."/>
            <person name="Andreopoulos B."/>
            <person name="Lipzen A."/>
            <person name="Chen C."/>
            <person name="Yanf M."/>
            <person name="Daum C."/>
            <person name="Ng V."/>
            <person name="Clum A."/>
            <person name="Ohm R."/>
            <person name="Martin F."/>
            <person name="Silar P."/>
            <person name="Natvig D."/>
            <person name="Lalanne C."/>
            <person name="Gautier V."/>
            <person name="Ament-Velasquez S.L."/>
            <person name="Kruys A."/>
            <person name="Hutchinson M.I."/>
            <person name="Powell A.J."/>
            <person name="Barry K."/>
            <person name="Miller A.N."/>
            <person name="Grigoriev I.V."/>
            <person name="Debuchy R."/>
            <person name="Gladieux P."/>
            <person name="Thoren M.H."/>
            <person name="Johannesson H."/>
        </authorList>
    </citation>
    <scope>NUCLEOTIDE SEQUENCE</scope>
    <source>
        <strain evidence="1">CBS 508.74</strain>
    </source>
</reference>
<dbReference type="RefSeq" id="XP_064664854.1">
    <property type="nucleotide sequence ID" value="XM_064816400.1"/>
</dbReference>
<dbReference type="Proteomes" id="UP001302812">
    <property type="component" value="Unassembled WGS sequence"/>
</dbReference>
<proteinExistence type="predicted"/>
<comment type="caution">
    <text evidence="1">The sequence shown here is derived from an EMBL/GenBank/DDBJ whole genome shotgun (WGS) entry which is preliminary data.</text>
</comment>
<dbReference type="GeneID" id="89940525"/>
<dbReference type="InterPro" id="IPR013780">
    <property type="entry name" value="Glyco_hydro_b"/>
</dbReference>
<accession>A0AAN6QEG2</accession>
<dbReference type="Gene3D" id="2.60.40.1180">
    <property type="entry name" value="Golgi alpha-mannosidase II"/>
    <property type="match status" value="1"/>
</dbReference>
<evidence type="ECO:0000313" key="1">
    <source>
        <dbReference type="EMBL" id="KAK4107284.1"/>
    </source>
</evidence>
<dbReference type="SUPFAM" id="SSF51011">
    <property type="entry name" value="Glycosyl hydrolase domain"/>
    <property type="match status" value="1"/>
</dbReference>
<evidence type="ECO:0000313" key="2">
    <source>
        <dbReference type="Proteomes" id="UP001302812"/>
    </source>
</evidence>
<name>A0AAN6QEG2_9PEZI</name>
<keyword evidence="1" id="KW-0378">Hydrolase</keyword>
<dbReference type="InterPro" id="IPR017853">
    <property type="entry name" value="GH"/>
</dbReference>
<reference evidence="1" key="1">
    <citation type="journal article" date="2023" name="Mol. Phylogenet. Evol.">
        <title>Genome-scale phylogeny and comparative genomics of the fungal order Sordariales.</title>
        <authorList>
            <person name="Hensen N."/>
            <person name="Bonometti L."/>
            <person name="Westerberg I."/>
            <person name="Brannstrom I.O."/>
            <person name="Guillou S."/>
            <person name="Cros-Aarteil S."/>
            <person name="Calhoun S."/>
            <person name="Haridas S."/>
            <person name="Kuo A."/>
            <person name="Mondo S."/>
            <person name="Pangilinan J."/>
            <person name="Riley R."/>
            <person name="LaButti K."/>
            <person name="Andreopoulos B."/>
            <person name="Lipzen A."/>
            <person name="Chen C."/>
            <person name="Yan M."/>
            <person name="Daum C."/>
            <person name="Ng V."/>
            <person name="Clum A."/>
            <person name="Steindorff A."/>
            <person name="Ohm R.A."/>
            <person name="Martin F."/>
            <person name="Silar P."/>
            <person name="Natvig D.O."/>
            <person name="Lalanne C."/>
            <person name="Gautier V."/>
            <person name="Ament-Velasquez S.L."/>
            <person name="Kruys A."/>
            <person name="Hutchinson M.I."/>
            <person name="Powell A.J."/>
            <person name="Barry K."/>
            <person name="Miller A.N."/>
            <person name="Grigoriev I.V."/>
            <person name="Debuchy R."/>
            <person name="Gladieux P."/>
            <person name="Hiltunen Thoren M."/>
            <person name="Johannesson H."/>
        </authorList>
    </citation>
    <scope>NUCLEOTIDE SEQUENCE</scope>
    <source>
        <strain evidence="1">CBS 508.74</strain>
    </source>
</reference>
<dbReference type="EMBL" id="MU853377">
    <property type="protein sequence ID" value="KAK4107284.1"/>
    <property type="molecule type" value="Genomic_DNA"/>
</dbReference>
<keyword evidence="2" id="KW-1185">Reference proteome</keyword>
<protein>
    <submittedName>
        <fullName evidence="1">Glycoside hydrolase family 13 protein</fullName>
    </submittedName>
</protein>
<sequence length="306" mass="34278">MRLDAIKHYSFEFLRDFVSHVDAAVDPDWFLVGEYWREDSEFLAAFIEFMKHRIWLFDVQLLGNFSKLSLLEEKGDLRKVLDDSLVLWKPDNAVTFVVNHDTQPGQALETPVLPFFLPLAYALILLRANTGLPCVFYSDLFGSMGPQPHHHHPPNNPNHLHVSTRPPCGGLIIPKLLLARKLWAYGSQHDYFDGDDSDKNCVGFTRLGHPSRSGGAGLAVVMTNAWQYAVKTMFVGKQHAGECWTDVLNWCPGHVVIGEDGFAVFPVGPRSVAVWVSAEALGRGEVDEFVFDDDIYGFNSGCDGKE</sequence>
<dbReference type="AlphaFoldDB" id="A0AAN6QEG2"/>
<dbReference type="Gene3D" id="3.20.20.80">
    <property type="entry name" value="Glycosidases"/>
    <property type="match status" value="1"/>
</dbReference>
<dbReference type="GO" id="GO:0016787">
    <property type="term" value="F:hydrolase activity"/>
    <property type="evidence" value="ECO:0007669"/>
    <property type="project" value="UniProtKB-KW"/>
</dbReference>
<gene>
    <name evidence="1" type="ORF">N656DRAFT_785493</name>
</gene>
<organism evidence="1 2">
    <name type="scientific">Canariomyces notabilis</name>
    <dbReference type="NCBI Taxonomy" id="2074819"/>
    <lineage>
        <taxon>Eukaryota</taxon>
        <taxon>Fungi</taxon>
        <taxon>Dikarya</taxon>
        <taxon>Ascomycota</taxon>
        <taxon>Pezizomycotina</taxon>
        <taxon>Sordariomycetes</taxon>
        <taxon>Sordariomycetidae</taxon>
        <taxon>Sordariales</taxon>
        <taxon>Chaetomiaceae</taxon>
        <taxon>Canariomyces</taxon>
    </lineage>
</organism>
<dbReference type="SUPFAM" id="SSF51445">
    <property type="entry name" value="(Trans)glycosidases"/>
    <property type="match status" value="1"/>
</dbReference>